<evidence type="ECO:0000259" key="6">
    <source>
        <dbReference type="SMART" id="SM01155"/>
    </source>
</evidence>
<feature type="compositionally biased region" description="Low complexity" evidence="5">
    <location>
        <begin position="46"/>
        <end position="58"/>
    </location>
</feature>
<dbReference type="OrthoDB" id="5364404at2759"/>
<evidence type="ECO:0000313" key="7">
    <source>
        <dbReference type="EMBL" id="PMD20793.1"/>
    </source>
</evidence>
<dbReference type="GO" id="GO:0005739">
    <property type="term" value="C:mitochondrion"/>
    <property type="evidence" value="ECO:0007669"/>
    <property type="project" value="UniProtKB-SubCell"/>
</dbReference>
<dbReference type="InterPro" id="IPR013177">
    <property type="entry name" value="Ribosomal_mS38_C"/>
</dbReference>
<evidence type="ECO:0000313" key="8">
    <source>
        <dbReference type="Proteomes" id="UP000235672"/>
    </source>
</evidence>
<dbReference type="Pfam" id="PF08213">
    <property type="entry name" value="COX24_C"/>
    <property type="match status" value="1"/>
</dbReference>
<proteinExistence type="inferred from homology"/>
<feature type="region of interest" description="Disordered" evidence="5">
    <location>
        <begin position="1"/>
        <end position="125"/>
    </location>
</feature>
<dbReference type="PANTHER" id="PTHR32035">
    <property type="entry name" value="AURORA KINASE A-INTERACTING PROTEIN"/>
    <property type="match status" value="1"/>
</dbReference>
<evidence type="ECO:0000256" key="2">
    <source>
        <dbReference type="ARBA" id="ARBA00023128"/>
    </source>
</evidence>
<accession>A0A2J6Q3I3</accession>
<protein>
    <recommendedName>
        <fullName evidence="4">Small ribosomal subunit protein mS38</fullName>
    </recommendedName>
</protein>
<feature type="compositionally biased region" description="Polar residues" evidence="5">
    <location>
        <begin position="1"/>
        <end position="24"/>
    </location>
</feature>
<evidence type="ECO:0000256" key="3">
    <source>
        <dbReference type="ARBA" id="ARBA00035647"/>
    </source>
</evidence>
<evidence type="ECO:0000256" key="1">
    <source>
        <dbReference type="ARBA" id="ARBA00004173"/>
    </source>
</evidence>
<feature type="domain" description="Ribosomal protein mS38 C-terminal" evidence="6">
    <location>
        <begin position="339"/>
        <end position="372"/>
    </location>
</feature>
<name>A0A2J6Q3I3_9HELO</name>
<dbReference type="SMART" id="SM01155">
    <property type="entry name" value="DUF1713"/>
    <property type="match status" value="1"/>
</dbReference>
<evidence type="ECO:0000256" key="4">
    <source>
        <dbReference type="ARBA" id="ARBA00035682"/>
    </source>
</evidence>
<gene>
    <name evidence="7" type="ORF">NA56DRAFT_626551</name>
</gene>
<dbReference type="EMBL" id="KZ613483">
    <property type="protein sequence ID" value="PMD20793.1"/>
    <property type="molecule type" value="Genomic_DNA"/>
</dbReference>
<keyword evidence="2" id="KW-0496">Mitochondrion</keyword>
<organism evidence="7 8">
    <name type="scientific">Hyaloscypha hepaticicola</name>
    <dbReference type="NCBI Taxonomy" id="2082293"/>
    <lineage>
        <taxon>Eukaryota</taxon>
        <taxon>Fungi</taxon>
        <taxon>Dikarya</taxon>
        <taxon>Ascomycota</taxon>
        <taxon>Pezizomycotina</taxon>
        <taxon>Leotiomycetes</taxon>
        <taxon>Helotiales</taxon>
        <taxon>Hyaloscyphaceae</taxon>
        <taxon>Hyaloscypha</taxon>
    </lineage>
</organism>
<dbReference type="PANTHER" id="PTHR32035:SF3">
    <property type="entry name" value="SMALL RIBOSOMAL SUBUNIT PROTEIN MS38"/>
    <property type="match status" value="1"/>
</dbReference>
<dbReference type="Proteomes" id="UP000235672">
    <property type="component" value="Unassembled WGS sequence"/>
</dbReference>
<dbReference type="STRING" id="1745343.A0A2J6Q3I3"/>
<feature type="compositionally biased region" description="Basic and acidic residues" evidence="5">
    <location>
        <begin position="72"/>
        <end position="89"/>
    </location>
</feature>
<comment type="subcellular location">
    <subcellularLocation>
        <location evidence="1">Mitochondrion</location>
    </subcellularLocation>
</comment>
<keyword evidence="8" id="KW-1185">Reference proteome</keyword>
<dbReference type="AlphaFoldDB" id="A0A2J6Q3I3"/>
<reference evidence="7 8" key="1">
    <citation type="submission" date="2016-05" db="EMBL/GenBank/DDBJ databases">
        <title>A degradative enzymes factory behind the ericoid mycorrhizal symbiosis.</title>
        <authorList>
            <consortium name="DOE Joint Genome Institute"/>
            <person name="Martino E."/>
            <person name="Morin E."/>
            <person name="Grelet G."/>
            <person name="Kuo A."/>
            <person name="Kohler A."/>
            <person name="Daghino S."/>
            <person name="Barry K."/>
            <person name="Choi C."/>
            <person name="Cichocki N."/>
            <person name="Clum A."/>
            <person name="Copeland A."/>
            <person name="Hainaut M."/>
            <person name="Haridas S."/>
            <person name="Labutti K."/>
            <person name="Lindquist E."/>
            <person name="Lipzen A."/>
            <person name="Khouja H.-R."/>
            <person name="Murat C."/>
            <person name="Ohm R."/>
            <person name="Olson A."/>
            <person name="Spatafora J."/>
            <person name="Veneault-Fourrey C."/>
            <person name="Henrissat B."/>
            <person name="Grigoriev I."/>
            <person name="Martin F."/>
            <person name="Perotto S."/>
        </authorList>
    </citation>
    <scope>NUCLEOTIDE SEQUENCE [LARGE SCALE GENOMIC DNA]</scope>
    <source>
        <strain evidence="7 8">UAMH 7357</strain>
    </source>
</reference>
<sequence length="373" mass="41276">MFSSTVRRAVSSAPQTSIASSFSSAPPRAIVTQALSYRSHQRRFSSSKPSSPADGSKGVAEGQSVPAAPTKTRPEKKAKSSKPRLEGEQKPQTSTKKAKDVAGSSTVKGRDESMLHLPSVPSTQHITPMQISASAFFSLHRPISTTNSFPKTVTEDAFAAIFTPRTKANAKPSEVINTLSNTLKSIDAVTGKLDNVKLGPRQEQWNEETDDVRAAITAESYRRAEVEHLDNAPENAGMYVLSHRYQPFSPPPAPVPMDTADSLAAGAEAAESLEPQHRTYTAVLTIEESTDANGEVTYMAHSSPLVAEDPPTVPTRFLERMQIRNERYRNQHPEETDMLAISVKRQRKLKMKKHKYKKLMRRTRNLRRKLDRN</sequence>
<evidence type="ECO:0000256" key="5">
    <source>
        <dbReference type="SAM" id="MobiDB-lite"/>
    </source>
</evidence>
<comment type="similarity">
    <text evidence="3">Belongs to the mitochondrion-specific ribosomal protein mS38 family.</text>
</comment>